<organism evidence="2 3">
    <name type="scientific">Allobacillus salarius</name>
    <dbReference type="NCBI Taxonomy" id="1955272"/>
    <lineage>
        <taxon>Bacteria</taxon>
        <taxon>Bacillati</taxon>
        <taxon>Bacillota</taxon>
        <taxon>Bacilli</taxon>
        <taxon>Bacillales</taxon>
        <taxon>Bacillaceae</taxon>
        <taxon>Allobacillus</taxon>
    </lineage>
</organism>
<sequence length="118" mass="13178">MLRKWILSIILNAVAIIAVAELFDAVEIEHFGYALIAAFILSILNVVVKPIILIFTLPITIFTLGLFLFVVNAITLMLAQWMMGDTFIIDGFGWAILAAFIISLLNMLLERLVKDIVN</sequence>
<dbReference type="Proteomes" id="UP000316425">
    <property type="component" value="Unassembled WGS sequence"/>
</dbReference>
<feature type="transmembrane region" description="Helical" evidence="1">
    <location>
        <begin position="30"/>
        <end position="48"/>
    </location>
</feature>
<dbReference type="Pfam" id="PF04020">
    <property type="entry name" value="Phage_holin_4_2"/>
    <property type="match status" value="1"/>
</dbReference>
<reference evidence="2 3" key="1">
    <citation type="submission" date="2019-07" db="EMBL/GenBank/DDBJ databases">
        <title>Allobacillus sp. nov. SKP isolated from shrimp paste of Euphausiacea.</title>
        <authorList>
            <person name="Kanchanasin P."/>
            <person name="Tanasupawat S."/>
            <person name="Shi W."/>
            <person name="Wu L."/>
            <person name="Ma J."/>
        </authorList>
    </citation>
    <scope>NUCLEOTIDE SEQUENCE [LARGE SCALE GENOMIC DNA]</scope>
    <source>
        <strain evidence="2 3">SKP4-8</strain>
    </source>
</reference>
<dbReference type="AlphaFoldDB" id="A0A556PQW7"/>
<keyword evidence="3" id="KW-1185">Reference proteome</keyword>
<feature type="transmembrane region" description="Helical" evidence="1">
    <location>
        <begin position="91"/>
        <end position="109"/>
    </location>
</feature>
<dbReference type="EMBL" id="VMHE01000003">
    <property type="protein sequence ID" value="TSJ66777.1"/>
    <property type="molecule type" value="Genomic_DNA"/>
</dbReference>
<proteinExistence type="predicted"/>
<dbReference type="RefSeq" id="WP_144087938.1">
    <property type="nucleotide sequence ID" value="NZ_VMHE01000003.1"/>
</dbReference>
<comment type="caution">
    <text evidence="2">The sequence shown here is derived from an EMBL/GenBank/DDBJ whole genome shotgun (WGS) entry which is preliminary data.</text>
</comment>
<accession>A0A556PQW7</accession>
<keyword evidence="1" id="KW-1133">Transmembrane helix</keyword>
<keyword evidence="1" id="KW-0812">Transmembrane</keyword>
<dbReference type="InterPro" id="IPR007165">
    <property type="entry name" value="Phage_holin_4_2"/>
</dbReference>
<dbReference type="PANTHER" id="PTHR37309">
    <property type="entry name" value="SLR0284 PROTEIN"/>
    <property type="match status" value="1"/>
</dbReference>
<evidence type="ECO:0000313" key="3">
    <source>
        <dbReference type="Proteomes" id="UP000316425"/>
    </source>
</evidence>
<evidence type="ECO:0000313" key="2">
    <source>
        <dbReference type="EMBL" id="TSJ66777.1"/>
    </source>
</evidence>
<name>A0A556PQW7_9BACI</name>
<gene>
    <name evidence="2" type="ORF">FPQ13_03535</name>
</gene>
<evidence type="ECO:0000256" key="1">
    <source>
        <dbReference type="SAM" id="Phobius"/>
    </source>
</evidence>
<keyword evidence="1" id="KW-0472">Membrane</keyword>
<feature type="transmembrane region" description="Helical" evidence="1">
    <location>
        <begin position="55"/>
        <end position="79"/>
    </location>
</feature>
<protein>
    <submittedName>
        <fullName evidence="2">Phage holin family protein</fullName>
    </submittedName>
</protein>
<dbReference type="PANTHER" id="PTHR37309:SF1">
    <property type="entry name" value="SLR0284 PROTEIN"/>
    <property type="match status" value="1"/>
</dbReference>
<dbReference type="OrthoDB" id="7205479at2"/>